<keyword evidence="2" id="KW-1185">Reference proteome</keyword>
<name>A0A914WFY9_9BILA</name>
<dbReference type="Proteomes" id="UP000887566">
    <property type="component" value="Unplaced"/>
</dbReference>
<protein>
    <submittedName>
        <fullName evidence="3">Uncharacterized protein</fullName>
    </submittedName>
</protein>
<evidence type="ECO:0000256" key="1">
    <source>
        <dbReference type="SAM" id="MobiDB-lite"/>
    </source>
</evidence>
<evidence type="ECO:0000313" key="3">
    <source>
        <dbReference type="WBParaSite" id="PSAMB.scaffold37size103856.g904.t1"/>
    </source>
</evidence>
<feature type="region of interest" description="Disordered" evidence="1">
    <location>
        <begin position="1"/>
        <end position="34"/>
    </location>
</feature>
<proteinExistence type="predicted"/>
<dbReference type="WBParaSite" id="PSAMB.scaffold37size103856.g904.t1">
    <property type="protein sequence ID" value="PSAMB.scaffold37size103856.g904.t1"/>
    <property type="gene ID" value="PSAMB.scaffold37size103856.g904"/>
</dbReference>
<accession>A0A914WFY9</accession>
<organism evidence="2 3">
    <name type="scientific">Plectus sambesii</name>
    <dbReference type="NCBI Taxonomy" id="2011161"/>
    <lineage>
        <taxon>Eukaryota</taxon>
        <taxon>Metazoa</taxon>
        <taxon>Ecdysozoa</taxon>
        <taxon>Nematoda</taxon>
        <taxon>Chromadorea</taxon>
        <taxon>Plectida</taxon>
        <taxon>Plectina</taxon>
        <taxon>Plectoidea</taxon>
        <taxon>Plectidae</taxon>
        <taxon>Plectus</taxon>
    </lineage>
</organism>
<reference evidence="3" key="1">
    <citation type="submission" date="2022-11" db="UniProtKB">
        <authorList>
            <consortium name="WormBaseParasite"/>
        </authorList>
    </citation>
    <scope>IDENTIFICATION</scope>
</reference>
<evidence type="ECO:0000313" key="2">
    <source>
        <dbReference type="Proteomes" id="UP000887566"/>
    </source>
</evidence>
<dbReference type="AlphaFoldDB" id="A0A914WFY9"/>
<sequence length="95" mass="10732">MLFQDSNTAALIQSLPATPRSSSAQRRRGRSTDRVASGVHVVIVRVQRVASSAATFAAMRHFRRRAHSTMSCSFVMPRGRVFGRRSRSRTLRMRE</sequence>
<feature type="compositionally biased region" description="Polar residues" evidence="1">
    <location>
        <begin position="1"/>
        <end position="11"/>
    </location>
</feature>